<dbReference type="AlphaFoldDB" id="A0A376BXH5"/>
<evidence type="ECO:0000313" key="1">
    <source>
        <dbReference type="EMBL" id="SSY81044.1"/>
    </source>
</evidence>
<dbReference type="STRING" id="1120980.GCA_000745955_02117"/>
<accession>A0A376BXH5</accession>
<gene>
    <name evidence="1" type="ORF">NCTC10283_02609</name>
</gene>
<proteinExistence type="predicted"/>
<name>A0A376BXH5_9NEIS</name>
<reference evidence="1 2" key="1">
    <citation type="submission" date="2018-06" db="EMBL/GenBank/DDBJ databases">
        <authorList>
            <consortium name="Pathogen Informatics"/>
            <person name="Doyle S."/>
        </authorList>
    </citation>
    <scope>NUCLEOTIDE SEQUENCE [LARGE SCALE GENOMIC DNA]</scope>
    <source>
        <strain evidence="1 2">NCTC10283</strain>
    </source>
</reference>
<dbReference type="EMBL" id="UFSO01000003">
    <property type="protein sequence ID" value="SSY81044.1"/>
    <property type="molecule type" value="Genomic_DNA"/>
</dbReference>
<dbReference type="Proteomes" id="UP000254209">
    <property type="component" value="Unassembled WGS sequence"/>
</dbReference>
<evidence type="ECO:0000313" key="2">
    <source>
        <dbReference type="Proteomes" id="UP000254209"/>
    </source>
</evidence>
<dbReference type="RefSeq" id="WP_051968587.1">
    <property type="nucleotide sequence ID" value="NZ_CP091519.2"/>
</dbReference>
<keyword evidence="2" id="KW-1185">Reference proteome</keyword>
<organism evidence="1 2">
    <name type="scientific">Alysiella crassa</name>
    <dbReference type="NCBI Taxonomy" id="153491"/>
    <lineage>
        <taxon>Bacteria</taxon>
        <taxon>Pseudomonadati</taxon>
        <taxon>Pseudomonadota</taxon>
        <taxon>Betaproteobacteria</taxon>
        <taxon>Neisseriales</taxon>
        <taxon>Neisseriaceae</taxon>
        <taxon>Alysiella</taxon>
    </lineage>
</organism>
<sequence>MDFNIQIKNLLDKHLENNVRVVGYAVLSLQRMIVDGTHGLPGTPYDTNAAASNWFVDVDTANYRVSDDTTRRNLGMANALIATAIGQSNPPNYFSLHNSLPYIKTLEYGLYPNPPKKGTGKTINGFSTQAPQGFFRIALQKWEKLVIETYQQNGGDGRRRI</sequence>
<protein>
    <submittedName>
        <fullName evidence="1">Uncharacterized protein</fullName>
    </submittedName>
</protein>